<feature type="domain" description="Glycosyl transferase CAP10" evidence="3">
    <location>
        <begin position="64"/>
        <end position="347"/>
    </location>
</feature>
<dbReference type="PANTHER" id="PTHR12203:SF35">
    <property type="entry name" value="PROTEIN O-GLUCOSYLTRANSFERASE 1"/>
    <property type="match status" value="1"/>
</dbReference>
<dbReference type="InterPro" id="IPR051091">
    <property type="entry name" value="O-Glucosyltr/Glycosyltrsf_90"/>
</dbReference>
<dbReference type="GO" id="GO:0016740">
    <property type="term" value="F:transferase activity"/>
    <property type="evidence" value="ECO:0007669"/>
    <property type="project" value="UniProtKB-KW"/>
</dbReference>
<dbReference type="Pfam" id="PF05686">
    <property type="entry name" value="Glyco_transf_90"/>
    <property type="match status" value="1"/>
</dbReference>
<dbReference type="PANTHER" id="PTHR12203">
    <property type="entry name" value="KDEL LYS-ASP-GLU-LEU CONTAINING - RELATED"/>
    <property type="match status" value="1"/>
</dbReference>
<dbReference type="AlphaFoldDB" id="A0A7S3V1C5"/>
<protein>
    <recommendedName>
        <fullName evidence="3">Glycosyl transferase CAP10 domain-containing protein</fullName>
    </recommendedName>
</protein>
<dbReference type="EMBL" id="HBIN01019719">
    <property type="protein sequence ID" value="CAE0445005.1"/>
    <property type="molecule type" value="Transcribed_RNA"/>
</dbReference>
<evidence type="ECO:0000259" key="3">
    <source>
        <dbReference type="SMART" id="SM00672"/>
    </source>
</evidence>
<accession>A0A7S3V1C5</accession>
<keyword evidence="2" id="KW-0808">Transferase</keyword>
<evidence type="ECO:0000256" key="2">
    <source>
        <dbReference type="ARBA" id="ARBA00022679"/>
    </source>
</evidence>
<dbReference type="SMART" id="SM00672">
    <property type="entry name" value="CAP10"/>
    <property type="match status" value="1"/>
</dbReference>
<proteinExistence type="inferred from homology"/>
<reference evidence="4" key="1">
    <citation type="submission" date="2021-01" db="EMBL/GenBank/DDBJ databases">
        <authorList>
            <person name="Corre E."/>
            <person name="Pelletier E."/>
            <person name="Niang G."/>
            <person name="Scheremetjew M."/>
            <person name="Finn R."/>
            <person name="Kale V."/>
            <person name="Holt S."/>
            <person name="Cochrane G."/>
            <person name="Meng A."/>
            <person name="Brown T."/>
            <person name="Cohen L."/>
        </authorList>
    </citation>
    <scope>NUCLEOTIDE SEQUENCE</scope>
    <source>
        <strain evidence="4">GSBS06</strain>
    </source>
</reference>
<organism evidence="4">
    <name type="scientific">Aplanochytrium stocchinoi</name>
    <dbReference type="NCBI Taxonomy" id="215587"/>
    <lineage>
        <taxon>Eukaryota</taxon>
        <taxon>Sar</taxon>
        <taxon>Stramenopiles</taxon>
        <taxon>Bigyra</taxon>
        <taxon>Labyrinthulomycetes</taxon>
        <taxon>Thraustochytrida</taxon>
        <taxon>Thraustochytriidae</taxon>
        <taxon>Aplanochytrium</taxon>
    </lineage>
</organism>
<gene>
    <name evidence="4" type="ORF">ASTO00021_LOCUS15037</name>
</gene>
<comment type="similarity">
    <text evidence="1">Belongs to the glycosyltransferase 90 family.</text>
</comment>
<sequence>MKTYGMRKYSFHELWKRCQQQQVSALIWIDNNIPKYLPCGERVVGTVLWAPKKLLLSFMVCSIKLPNVMYAFDNSDYAVPHSRRRSGHDWLITLPGIVRYAGTPSHPALLFPVAEYVRATTHCNIKRRSHKIPLFTTCVESWTSKAERECTQDNWDSRLEKAYWIGAFTGSIMKEETIDFNPRYRLAKDFRNRPGYDIHFTAMPMPSKRIGEKAFQLWNDSTGRYRPATDYCKYKLVIHADGNSFAGSIGYKLTSGATILFIDSHFKFKEFYYGLLQPWVHYIPIDPDLNNLENIKEWIFTTKEGEEIARNISRNARKLVKERLTPEATYCYILRLFNSLAGLQSEEPTAEALSRADIPVEKFKIFEEYYTLLNHDNSNTGS</sequence>
<dbReference type="InterPro" id="IPR006598">
    <property type="entry name" value="CAP10"/>
</dbReference>
<evidence type="ECO:0000256" key="1">
    <source>
        <dbReference type="ARBA" id="ARBA00010118"/>
    </source>
</evidence>
<evidence type="ECO:0000313" key="4">
    <source>
        <dbReference type="EMBL" id="CAE0445005.1"/>
    </source>
</evidence>
<name>A0A7S3V1C5_9STRA</name>